<name>A0AAN6WP95_9PEZI</name>
<dbReference type="EMBL" id="MU864520">
    <property type="protein sequence ID" value="KAK4183842.1"/>
    <property type="molecule type" value="Genomic_DNA"/>
</dbReference>
<gene>
    <name evidence="2" type="ORF">QBC35DRAFT_82979</name>
</gene>
<feature type="compositionally biased region" description="Low complexity" evidence="1">
    <location>
        <begin position="527"/>
        <end position="542"/>
    </location>
</feature>
<feature type="compositionally biased region" description="Low complexity" evidence="1">
    <location>
        <begin position="487"/>
        <end position="500"/>
    </location>
</feature>
<feature type="compositionally biased region" description="Acidic residues" evidence="1">
    <location>
        <begin position="712"/>
        <end position="722"/>
    </location>
</feature>
<feature type="region of interest" description="Disordered" evidence="1">
    <location>
        <begin position="307"/>
        <end position="340"/>
    </location>
</feature>
<feature type="region of interest" description="Disordered" evidence="1">
    <location>
        <begin position="141"/>
        <end position="176"/>
    </location>
</feature>
<feature type="region of interest" description="Disordered" evidence="1">
    <location>
        <begin position="1"/>
        <end position="95"/>
    </location>
</feature>
<dbReference type="AlphaFoldDB" id="A0AAN6WP95"/>
<feature type="region of interest" description="Disordered" evidence="1">
    <location>
        <begin position="455"/>
        <end position="551"/>
    </location>
</feature>
<evidence type="ECO:0000313" key="3">
    <source>
        <dbReference type="Proteomes" id="UP001302126"/>
    </source>
</evidence>
<feature type="compositionally biased region" description="Pro residues" evidence="1">
    <location>
        <begin position="53"/>
        <end position="65"/>
    </location>
</feature>
<feature type="compositionally biased region" description="Low complexity" evidence="1">
    <location>
        <begin position="400"/>
        <end position="411"/>
    </location>
</feature>
<organism evidence="2 3">
    <name type="scientific">Podospora australis</name>
    <dbReference type="NCBI Taxonomy" id="1536484"/>
    <lineage>
        <taxon>Eukaryota</taxon>
        <taxon>Fungi</taxon>
        <taxon>Dikarya</taxon>
        <taxon>Ascomycota</taxon>
        <taxon>Pezizomycotina</taxon>
        <taxon>Sordariomycetes</taxon>
        <taxon>Sordariomycetidae</taxon>
        <taxon>Sordariales</taxon>
        <taxon>Podosporaceae</taxon>
        <taxon>Podospora</taxon>
    </lineage>
</organism>
<accession>A0AAN6WP95</accession>
<feature type="compositionally biased region" description="Basic residues" evidence="1">
    <location>
        <begin position="512"/>
        <end position="524"/>
    </location>
</feature>
<protein>
    <submittedName>
        <fullName evidence="2">Uncharacterized protein</fullName>
    </submittedName>
</protein>
<evidence type="ECO:0000313" key="2">
    <source>
        <dbReference type="EMBL" id="KAK4183842.1"/>
    </source>
</evidence>
<reference evidence="2" key="2">
    <citation type="submission" date="2023-05" db="EMBL/GenBank/DDBJ databases">
        <authorList>
            <consortium name="Lawrence Berkeley National Laboratory"/>
            <person name="Steindorff A."/>
            <person name="Hensen N."/>
            <person name="Bonometti L."/>
            <person name="Westerberg I."/>
            <person name="Brannstrom I.O."/>
            <person name="Guillou S."/>
            <person name="Cros-Aarteil S."/>
            <person name="Calhoun S."/>
            <person name="Haridas S."/>
            <person name="Kuo A."/>
            <person name="Mondo S."/>
            <person name="Pangilinan J."/>
            <person name="Riley R."/>
            <person name="Labutti K."/>
            <person name="Andreopoulos B."/>
            <person name="Lipzen A."/>
            <person name="Chen C."/>
            <person name="Yanf M."/>
            <person name="Daum C."/>
            <person name="Ng V."/>
            <person name="Clum A."/>
            <person name="Ohm R."/>
            <person name="Martin F."/>
            <person name="Silar P."/>
            <person name="Natvig D."/>
            <person name="Lalanne C."/>
            <person name="Gautier V."/>
            <person name="Ament-Velasquez S.L."/>
            <person name="Kruys A."/>
            <person name="Hutchinson M.I."/>
            <person name="Powell A.J."/>
            <person name="Barry K."/>
            <person name="Miller A.N."/>
            <person name="Grigoriev I.V."/>
            <person name="Debuchy R."/>
            <person name="Gladieux P."/>
            <person name="Thoren M.H."/>
            <person name="Johannesson H."/>
        </authorList>
    </citation>
    <scope>NUCLEOTIDE SEQUENCE</scope>
    <source>
        <strain evidence="2">PSN309</strain>
    </source>
</reference>
<keyword evidence="3" id="KW-1185">Reference proteome</keyword>
<sequence length="722" mass="78633">MAPMRHSMPPPPPPKDSSSNWRTSTDSSASSRLSFSQRLSAQQQAQFASQVPPQKPTIIIPPPSRAGPTPSSPERSISAVTTPGQSRFVEGSMNDRVSAVPPAAFLSGEATEEEIDRYERQFYAPLPSPCPSAPVTHGYGYGGYFGQDRQQSHHIRSRSSVQGIGSSFMSGREDGERRLSKKFSLAPLWDGVKEKLSLRSSRSSGSITSFSSFQKGILHRRDHSQQSHHNVLHKKQREEVGLGLGLEGDGMEVEQEKVEPEVGKKKDTTGYPTREEILESYKNLQASGFFTQHAIKSTRHPLRTAASAPLAGTGGSGMGNELGSPPAKVMGPPTLPVTGGAADRRSFAERLAAVNELQQLKTVNSFSNANSNTTTQNQQQHFLFPVSPPPRTSSMPAPPAGSSSPASSPGSRGTKRPSQDIGGEAETATRKLVKKLRRSTSKSSFSGATSIFGKTDAATRPSTSTGGYASSSFSEEYFSPSPPPQSPQKSPVKKLGLGKLTKVMPTTDKDGKKKRTLLGLRRRNQNVASVAASATAPAAPAVSHEEKNNYSYRRSFDGDHRMAMMEEMMEEEEEEQGQEDIDMIDASIPAPPAHVFFGPEFKEKPQSGHHYHYPQRRRTVSGNSAHSAVSSSSKMSVDTNGDKEPLCVVPDPNRGIPSVPRIPRTLLFAGRPVVVDIDEERRVKREERERMRKSRESLVAESKKREQRDSGLGDDVENIPVW</sequence>
<feature type="region of interest" description="Disordered" evidence="1">
    <location>
        <begin position="367"/>
        <end position="428"/>
    </location>
</feature>
<feature type="compositionally biased region" description="Basic and acidic residues" evidence="1">
    <location>
        <begin position="679"/>
        <end position="711"/>
    </location>
</feature>
<proteinExistence type="predicted"/>
<comment type="caution">
    <text evidence="2">The sequence shown here is derived from an EMBL/GenBank/DDBJ whole genome shotgun (WGS) entry which is preliminary data.</text>
</comment>
<reference evidence="2" key="1">
    <citation type="journal article" date="2023" name="Mol. Phylogenet. Evol.">
        <title>Genome-scale phylogeny and comparative genomics of the fungal order Sordariales.</title>
        <authorList>
            <person name="Hensen N."/>
            <person name="Bonometti L."/>
            <person name="Westerberg I."/>
            <person name="Brannstrom I.O."/>
            <person name="Guillou S."/>
            <person name="Cros-Aarteil S."/>
            <person name="Calhoun S."/>
            <person name="Haridas S."/>
            <person name="Kuo A."/>
            <person name="Mondo S."/>
            <person name="Pangilinan J."/>
            <person name="Riley R."/>
            <person name="LaButti K."/>
            <person name="Andreopoulos B."/>
            <person name="Lipzen A."/>
            <person name="Chen C."/>
            <person name="Yan M."/>
            <person name="Daum C."/>
            <person name="Ng V."/>
            <person name="Clum A."/>
            <person name="Steindorff A."/>
            <person name="Ohm R.A."/>
            <person name="Martin F."/>
            <person name="Silar P."/>
            <person name="Natvig D.O."/>
            <person name="Lalanne C."/>
            <person name="Gautier V."/>
            <person name="Ament-Velasquez S.L."/>
            <person name="Kruys A."/>
            <person name="Hutchinson M.I."/>
            <person name="Powell A.J."/>
            <person name="Barry K."/>
            <person name="Miller A.N."/>
            <person name="Grigoriev I.V."/>
            <person name="Debuchy R."/>
            <person name="Gladieux P."/>
            <person name="Hiltunen Thoren M."/>
            <person name="Johannesson H."/>
        </authorList>
    </citation>
    <scope>NUCLEOTIDE SEQUENCE</scope>
    <source>
        <strain evidence="2">PSN309</strain>
    </source>
</reference>
<evidence type="ECO:0000256" key="1">
    <source>
        <dbReference type="SAM" id="MobiDB-lite"/>
    </source>
</evidence>
<feature type="compositionally biased region" description="Basic residues" evidence="1">
    <location>
        <begin position="607"/>
        <end position="619"/>
    </location>
</feature>
<feature type="compositionally biased region" description="Low complexity" evidence="1">
    <location>
        <begin position="367"/>
        <end position="380"/>
    </location>
</feature>
<feature type="compositionally biased region" description="Low complexity" evidence="1">
    <location>
        <begin position="470"/>
        <end position="479"/>
    </location>
</feature>
<feature type="compositionally biased region" description="Polar residues" evidence="1">
    <location>
        <begin position="16"/>
        <end position="26"/>
    </location>
</feature>
<feature type="region of interest" description="Disordered" evidence="1">
    <location>
        <begin position="679"/>
        <end position="722"/>
    </location>
</feature>
<feature type="compositionally biased region" description="Polar residues" evidence="1">
    <location>
        <begin position="460"/>
        <end position="469"/>
    </location>
</feature>
<feature type="compositionally biased region" description="Pro residues" evidence="1">
    <location>
        <begin position="386"/>
        <end position="399"/>
    </location>
</feature>
<feature type="compositionally biased region" description="Polar residues" evidence="1">
    <location>
        <begin position="72"/>
        <end position="85"/>
    </location>
</feature>
<dbReference type="Proteomes" id="UP001302126">
    <property type="component" value="Unassembled WGS sequence"/>
</dbReference>
<feature type="region of interest" description="Disordered" evidence="1">
    <location>
        <begin position="604"/>
        <end position="652"/>
    </location>
</feature>
<feature type="compositionally biased region" description="Low complexity" evidence="1">
    <location>
        <begin position="27"/>
        <end position="52"/>
    </location>
</feature>
<feature type="compositionally biased region" description="Low complexity" evidence="1">
    <location>
        <begin position="620"/>
        <end position="637"/>
    </location>
</feature>